<keyword evidence="6 9" id="KW-0227">DNA damage</keyword>
<dbReference type="NCBIfam" id="NF003588">
    <property type="entry name" value="PRK05254.1-1"/>
    <property type="match status" value="1"/>
</dbReference>
<dbReference type="Proteomes" id="UP000676565">
    <property type="component" value="Unassembled WGS sequence"/>
</dbReference>
<evidence type="ECO:0000256" key="9">
    <source>
        <dbReference type="HAMAP-Rule" id="MF_00148"/>
    </source>
</evidence>
<dbReference type="HAMAP" id="MF_00148">
    <property type="entry name" value="UDG"/>
    <property type="match status" value="1"/>
</dbReference>
<dbReference type="NCBIfam" id="TIGR00628">
    <property type="entry name" value="ung"/>
    <property type="match status" value="1"/>
</dbReference>
<dbReference type="Gene3D" id="3.40.470.10">
    <property type="entry name" value="Uracil-DNA glycosylase-like domain"/>
    <property type="match status" value="1"/>
</dbReference>
<evidence type="ECO:0000256" key="4">
    <source>
        <dbReference type="ARBA" id="ARBA00012030"/>
    </source>
</evidence>
<evidence type="ECO:0000256" key="7">
    <source>
        <dbReference type="ARBA" id="ARBA00022801"/>
    </source>
</evidence>
<evidence type="ECO:0000256" key="5">
    <source>
        <dbReference type="ARBA" id="ARBA00018429"/>
    </source>
</evidence>
<sequence>MGKKKKDAESASLFDEEKPAAPPTEGSPSVAKDEPLAEPKVEELPPLPPGVPGLPADLDPSWRAALDPETRKPYWAALAKFIVEERKAHTVFPPAADVFNAFRYTPLDKVKVLILGQDPYHGPGQAHGLCFSVRPGVTPPPSLRNIYKELDSDLGIPPVKHGYLVTWAQRGVLMLNACMTVRKGEANSHAGKGWEQFTDAAIRAVNDQKRTVVFLLWGAYAGKKLPLIDPKRHVVVKSAHPSPFSELKFFGTKPFSKVNTALEAAGEEPVDWRLPEKVEEAS</sequence>
<keyword evidence="15" id="KW-1185">Reference proteome</keyword>
<dbReference type="GO" id="GO:0004844">
    <property type="term" value="F:uracil DNA N-glycosylase activity"/>
    <property type="evidence" value="ECO:0007669"/>
    <property type="project" value="UniProtKB-EC"/>
</dbReference>
<comment type="catalytic activity">
    <reaction evidence="1 9 11">
        <text>Hydrolyzes single-stranded DNA or mismatched double-stranded DNA and polynucleotides, releasing free uracil.</text>
        <dbReference type="EC" id="3.2.2.27"/>
    </reaction>
</comment>
<dbReference type="EC" id="3.2.2.27" evidence="4 9"/>
<comment type="caution">
    <text evidence="14">The sequence shown here is derived from an EMBL/GenBank/DDBJ whole genome shotgun (WGS) entry which is preliminary data.</text>
</comment>
<dbReference type="CDD" id="cd10027">
    <property type="entry name" value="UDG-F1-like"/>
    <property type="match status" value="1"/>
</dbReference>
<name>A0ABS5C4L1_9BACT</name>
<dbReference type="InterPro" id="IPR018085">
    <property type="entry name" value="Ura-DNA_Glyclase_AS"/>
</dbReference>
<evidence type="ECO:0000313" key="15">
    <source>
        <dbReference type="Proteomes" id="UP000676565"/>
    </source>
</evidence>
<keyword evidence="8 9" id="KW-0234">DNA repair</keyword>
<dbReference type="NCBIfam" id="NF003589">
    <property type="entry name" value="PRK05254.1-2"/>
    <property type="match status" value="1"/>
</dbReference>
<protein>
    <recommendedName>
        <fullName evidence="5 9">Uracil-DNA glycosylase</fullName>
        <shortName evidence="9">UDG</shortName>
        <ecNumber evidence="4 9">3.2.2.27</ecNumber>
    </recommendedName>
</protein>
<evidence type="ECO:0000256" key="2">
    <source>
        <dbReference type="ARBA" id="ARBA00002631"/>
    </source>
</evidence>
<evidence type="ECO:0000256" key="12">
    <source>
        <dbReference type="SAM" id="MobiDB-lite"/>
    </source>
</evidence>
<evidence type="ECO:0000256" key="10">
    <source>
        <dbReference type="PROSITE-ProRule" id="PRU10072"/>
    </source>
</evidence>
<evidence type="ECO:0000256" key="8">
    <source>
        <dbReference type="ARBA" id="ARBA00023204"/>
    </source>
</evidence>
<keyword evidence="9" id="KW-0963">Cytoplasm</keyword>
<feature type="compositionally biased region" description="Basic and acidic residues" evidence="12">
    <location>
        <begin position="31"/>
        <end position="43"/>
    </location>
</feature>
<evidence type="ECO:0000259" key="13">
    <source>
        <dbReference type="SMART" id="SM00986"/>
    </source>
</evidence>
<dbReference type="InterPro" id="IPR005122">
    <property type="entry name" value="Uracil-DNA_glycosylase-like"/>
</dbReference>
<dbReference type="SMART" id="SM00987">
    <property type="entry name" value="UreE_C"/>
    <property type="match status" value="1"/>
</dbReference>
<evidence type="ECO:0000256" key="3">
    <source>
        <dbReference type="ARBA" id="ARBA00008184"/>
    </source>
</evidence>
<evidence type="ECO:0000256" key="1">
    <source>
        <dbReference type="ARBA" id="ARBA00001400"/>
    </source>
</evidence>
<organism evidence="14 15">
    <name type="scientific">Gemmata palustris</name>
    <dbReference type="NCBI Taxonomy" id="2822762"/>
    <lineage>
        <taxon>Bacteria</taxon>
        <taxon>Pseudomonadati</taxon>
        <taxon>Planctomycetota</taxon>
        <taxon>Planctomycetia</taxon>
        <taxon>Gemmatales</taxon>
        <taxon>Gemmataceae</taxon>
        <taxon>Gemmata</taxon>
    </lineage>
</organism>
<feature type="region of interest" description="Disordered" evidence="12">
    <location>
        <begin position="1"/>
        <end position="59"/>
    </location>
</feature>
<dbReference type="SUPFAM" id="SSF52141">
    <property type="entry name" value="Uracil-DNA glycosylase-like"/>
    <property type="match status" value="1"/>
</dbReference>
<dbReference type="PANTHER" id="PTHR11264">
    <property type="entry name" value="URACIL-DNA GLYCOSYLASE"/>
    <property type="match status" value="1"/>
</dbReference>
<evidence type="ECO:0000313" key="14">
    <source>
        <dbReference type="EMBL" id="MBP3960922.1"/>
    </source>
</evidence>
<dbReference type="PROSITE" id="PS00130">
    <property type="entry name" value="U_DNA_GLYCOSYLASE"/>
    <property type="match status" value="1"/>
</dbReference>
<comment type="similarity">
    <text evidence="3 9 11">Belongs to the uracil-DNA glycosylase (UDG) superfamily. UNG family.</text>
</comment>
<comment type="subcellular location">
    <subcellularLocation>
        <location evidence="9">Cytoplasm</location>
    </subcellularLocation>
</comment>
<dbReference type="InterPro" id="IPR002043">
    <property type="entry name" value="UDG_fam1"/>
</dbReference>
<gene>
    <name evidence="9 14" type="primary">ung</name>
    <name evidence="14" type="ORF">J8F10_37345</name>
</gene>
<evidence type="ECO:0000256" key="6">
    <source>
        <dbReference type="ARBA" id="ARBA00022763"/>
    </source>
</evidence>
<comment type="function">
    <text evidence="2 9 11">Excises uracil residues from the DNA which can arise as a result of misincorporation of dUMP residues by DNA polymerase or due to deamination of cytosine.</text>
</comment>
<evidence type="ECO:0000256" key="11">
    <source>
        <dbReference type="RuleBase" id="RU003780"/>
    </source>
</evidence>
<dbReference type="EMBL" id="JAGKQQ010000002">
    <property type="protein sequence ID" value="MBP3960922.1"/>
    <property type="molecule type" value="Genomic_DNA"/>
</dbReference>
<dbReference type="PANTHER" id="PTHR11264:SF0">
    <property type="entry name" value="URACIL-DNA GLYCOSYLASE"/>
    <property type="match status" value="1"/>
</dbReference>
<keyword evidence="14" id="KW-0326">Glycosidase</keyword>
<keyword evidence="7 9" id="KW-0378">Hydrolase</keyword>
<dbReference type="Pfam" id="PF03167">
    <property type="entry name" value="UDG"/>
    <property type="match status" value="1"/>
</dbReference>
<dbReference type="SMART" id="SM00986">
    <property type="entry name" value="UDG"/>
    <property type="match status" value="1"/>
</dbReference>
<proteinExistence type="inferred from homology"/>
<dbReference type="InterPro" id="IPR036895">
    <property type="entry name" value="Uracil-DNA_glycosylase-like_sf"/>
</dbReference>
<dbReference type="NCBIfam" id="NF003591">
    <property type="entry name" value="PRK05254.1-4"/>
    <property type="match status" value="1"/>
</dbReference>
<reference evidence="14 15" key="1">
    <citation type="submission" date="2021-04" db="EMBL/GenBank/DDBJ databases">
        <authorList>
            <person name="Ivanova A."/>
        </authorList>
    </citation>
    <scope>NUCLEOTIDE SEQUENCE [LARGE SCALE GENOMIC DNA]</scope>
    <source>
        <strain evidence="14 15">G18</strain>
    </source>
</reference>
<dbReference type="NCBIfam" id="NF003592">
    <property type="entry name" value="PRK05254.1-5"/>
    <property type="match status" value="1"/>
</dbReference>
<dbReference type="RefSeq" id="WP_210663428.1">
    <property type="nucleotide sequence ID" value="NZ_JAGKQQ010000002.1"/>
</dbReference>
<feature type="active site" description="Proton acceptor" evidence="9 10">
    <location>
        <position position="118"/>
    </location>
</feature>
<feature type="domain" description="Uracil-DNA glycosylase-like" evidence="13">
    <location>
        <begin position="103"/>
        <end position="262"/>
    </location>
</feature>
<accession>A0ABS5C4L1</accession>